<dbReference type="SUPFAM" id="SSF56801">
    <property type="entry name" value="Acetyl-CoA synthetase-like"/>
    <property type="match status" value="1"/>
</dbReference>
<evidence type="ECO:0000256" key="4">
    <source>
        <dbReference type="ARBA" id="ARBA00022840"/>
    </source>
</evidence>
<dbReference type="NCBIfam" id="NF002966">
    <property type="entry name" value="PRK03640.1"/>
    <property type="match status" value="1"/>
</dbReference>
<dbReference type="GO" id="GO:0008756">
    <property type="term" value="F:o-succinylbenzoate-CoA ligase activity"/>
    <property type="evidence" value="ECO:0007669"/>
    <property type="project" value="UniProtKB-EC"/>
</dbReference>
<dbReference type="CDD" id="cd05912">
    <property type="entry name" value="OSB_CoA_lg"/>
    <property type="match status" value="1"/>
</dbReference>
<organism evidence="8 9">
    <name type="scientific">Bacillus chungangensis</name>
    <dbReference type="NCBI Taxonomy" id="587633"/>
    <lineage>
        <taxon>Bacteria</taxon>
        <taxon>Bacillati</taxon>
        <taxon>Bacillota</taxon>
        <taxon>Bacilli</taxon>
        <taxon>Bacillales</taxon>
        <taxon>Bacillaceae</taxon>
        <taxon>Bacillus</taxon>
    </lineage>
</organism>
<dbReference type="InterPro" id="IPR045851">
    <property type="entry name" value="AMP-bd_C_sf"/>
</dbReference>
<dbReference type="InterPro" id="IPR020845">
    <property type="entry name" value="AMP-binding_CS"/>
</dbReference>
<dbReference type="Gene3D" id="3.40.50.12780">
    <property type="entry name" value="N-terminal domain of ligase-like"/>
    <property type="match status" value="1"/>
</dbReference>
<comment type="similarity">
    <text evidence="5">Belongs to the ATP-dependent AMP-binding enzyme family. MenE subfamily.</text>
</comment>
<keyword evidence="9" id="KW-1185">Reference proteome</keyword>
<keyword evidence="1 5" id="KW-0474">Menaquinone biosynthesis</keyword>
<dbReference type="EMBL" id="JAUSTT010000016">
    <property type="protein sequence ID" value="MDQ0176927.1"/>
    <property type="molecule type" value="Genomic_DNA"/>
</dbReference>
<dbReference type="InterPro" id="IPR042099">
    <property type="entry name" value="ANL_N_sf"/>
</dbReference>
<dbReference type="InterPro" id="IPR025110">
    <property type="entry name" value="AMP-bd_C"/>
</dbReference>
<evidence type="ECO:0000259" key="6">
    <source>
        <dbReference type="Pfam" id="PF00501"/>
    </source>
</evidence>
<keyword evidence="3 5" id="KW-0547">Nucleotide-binding</keyword>
<name>A0ABT9WVL4_9BACI</name>
<comment type="function">
    <text evidence="5">Converts 2-succinylbenzoate (OSB) to 2-succinylbenzoyl-CoA (OSB-CoA).</text>
</comment>
<dbReference type="Pfam" id="PF13193">
    <property type="entry name" value="AMP-binding_C"/>
    <property type="match status" value="1"/>
</dbReference>
<dbReference type="EC" id="6.2.1.26" evidence="5"/>
<evidence type="ECO:0000259" key="7">
    <source>
        <dbReference type="Pfam" id="PF13193"/>
    </source>
</evidence>
<comment type="caution">
    <text evidence="8">The sequence shown here is derived from an EMBL/GenBank/DDBJ whole genome shotgun (WGS) entry which is preliminary data.</text>
</comment>
<gene>
    <name evidence="5" type="primary">menE</name>
    <name evidence="8" type="ORF">J2S08_002785</name>
</gene>
<dbReference type="HAMAP" id="MF_00731">
    <property type="entry name" value="MenE"/>
    <property type="match status" value="1"/>
</dbReference>
<comment type="pathway">
    <text evidence="5">Quinol/quinone metabolism; menaquinone biosynthesis.</text>
</comment>
<dbReference type="Gene3D" id="3.30.300.30">
    <property type="match status" value="1"/>
</dbReference>
<dbReference type="Proteomes" id="UP001223586">
    <property type="component" value="Unassembled WGS sequence"/>
</dbReference>
<dbReference type="PANTHER" id="PTHR43201:SF5">
    <property type="entry name" value="MEDIUM-CHAIN ACYL-COA LIGASE ACSF2, MITOCHONDRIAL"/>
    <property type="match status" value="1"/>
</dbReference>
<protein>
    <recommendedName>
        <fullName evidence="5">2-succinylbenzoate--CoA ligase</fullName>
        <ecNumber evidence="5">6.2.1.26</ecNumber>
    </recommendedName>
    <alternativeName>
        <fullName evidence="5">o-succinylbenzoyl-CoA synthetase</fullName>
        <shortName evidence="5">OSB-CoA synthetase</shortName>
    </alternativeName>
</protein>
<dbReference type="RefSeq" id="WP_307230469.1">
    <property type="nucleotide sequence ID" value="NZ_JAUSTT010000016.1"/>
</dbReference>
<keyword evidence="2 5" id="KW-0436">Ligase</keyword>
<dbReference type="NCBIfam" id="TIGR01923">
    <property type="entry name" value="menE"/>
    <property type="match status" value="1"/>
</dbReference>
<evidence type="ECO:0000256" key="3">
    <source>
        <dbReference type="ARBA" id="ARBA00022741"/>
    </source>
</evidence>
<evidence type="ECO:0000313" key="9">
    <source>
        <dbReference type="Proteomes" id="UP001223586"/>
    </source>
</evidence>
<evidence type="ECO:0000256" key="2">
    <source>
        <dbReference type="ARBA" id="ARBA00022598"/>
    </source>
</evidence>
<comment type="catalytic activity">
    <reaction evidence="5">
        <text>2-succinylbenzoate + ATP + CoA = 2-succinylbenzoyl-CoA + AMP + diphosphate</text>
        <dbReference type="Rhea" id="RHEA:17009"/>
        <dbReference type="ChEBI" id="CHEBI:18325"/>
        <dbReference type="ChEBI" id="CHEBI:30616"/>
        <dbReference type="ChEBI" id="CHEBI:33019"/>
        <dbReference type="ChEBI" id="CHEBI:57287"/>
        <dbReference type="ChEBI" id="CHEBI:57364"/>
        <dbReference type="ChEBI" id="CHEBI:456215"/>
        <dbReference type="EC" id="6.2.1.26"/>
    </reaction>
</comment>
<evidence type="ECO:0000256" key="5">
    <source>
        <dbReference type="HAMAP-Rule" id="MF_00731"/>
    </source>
</evidence>
<comment type="pathway">
    <text evidence="5">Quinol/quinone metabolism; 1,4-dihydroxy-2-naphthoate biosynthesis; 1,4-dihydroxy-2-naphthoate from chorismate: step 5/7.</text>
</comment>
<accession>A0ABT9WVL4</accession>
<dbReference type="InterPro" id="IPR000873">
    <property type="entry name" value="AMP-dep_synth/lig_dom"/>
</dbReference>
<dbReference type="PANTHER" id="PTHR43201">
    <property type="entry name" value="ACYL-COA SYNTHETASE"/>
    <property type="match status" value="1"/>
</dbReference>
<dbReference type="Pfam" id="PF00501">
    <property type="entry name" value="AMP-binding"/>
    <property type="match status" value="1"/>
</dbReference>
<dbReference type="InterPro" id="IPR010192">
    <property type="entry name" value="MenE"/>
</dbReference>
<feature type="domain" description="AMP-dependent synthetase/ligase" evidence="6">
    <location>
        <begin position="9"/>
        <end position="352"/>
    </location>
</feature>
<evidence type="ECO:0000313" key="8">
    <source>
        <dbReference type="EMBL" id="MDQ0176927.1"/>
    </source>
</evidence>
<reference evidence="8 9" key="1">
    <citation type="submission" date="2023-07" db="EMBL/GenBank/DDBJ databases">
        <title>Genomic Encyclopedia of Type Strains, Phase IV (KMG-IV): sequencing the most valuable type-strain genomes for metagenomic binning, comparative biology and taxonomic classification.</title>
        <authorList>
            <person name="Goeker M."/>
        </authorList>
    </citation>
    <scope>NUCLEOTIDE SEQUENCE [LARGE SCALE GENOMIC DNA]</scope>
    <source>
        <strain evidence="8 9">DSM 23837</strain>
    </source>
</reference>
<feature type="domain" description="AMP-binding enzyme C-terminal" evidence="7">
    <location>
        <begin position="402"/>
        <end position="475"/>
    </location>
</feature>
<dbReference type="PROSITE" id="PS00455">
    <property type="entry name" value="AMP_BINDING"/>
    <property type="match status" value="1"/>
</dbReference>
<proteinExistence type="inferred from homology"/>
<keyword evidence="4 5" id="KW-0067">ATP-binding</keyword>
<sequence length="487" mass="54253">MQSIPNWLKQRAMLTPHREALTYGEQSWTFLELQQKSEQYAQRIVRFLLNKNAVVAVLLKNRPHAVWIIHALQQLKVQTVFLNKQLTSEELTFQLKDSQAALLICENEFEVILEELEKKTLRVVTVADLNGMSQQPIDKREMFALDDVCSIMYTSGTTGKPKGVLQTYGNHWWSAVGSVLNLGLNEKDTWLCTMPLFHISGLSILIRSVVYGMPVYLMEQFDEKKVNQLLQTGKITIMSVVSTMVQRMLTDLGEKNYAPALRCLLLGGGPAPKPLLEACKSKGIPIFQTYGMTETASQIVTLSPEDSLKKLGSAGKPLFPAQIRIISEEGTAGAHTVGEIMVKGPNVTKGYLNRPDANKASFQNGWFLTGDIGSIDEEGYLYVLDRRSDLIISGGENIYPAEIEEVLIAHDAIAEAGVAGVEDPEWGKVPYGFVVSNETVSEAELLSFCRDKLAKYKVPKRIFFVKTLPKTASNKLLRRELTALIPS</sequence>
<evidence type="ECO:0000256" key="1">
    <source>
        <dbReference type="ARBA" id="ARBA00022428"/>
    </source>
</evidence>